<comment type="caution">
    <text evidence="4">The sequence shown here is derived from an EMBL/GenBank/DDBJ whole genome shotgun (WGS) entry which is preliminary data.</text>
</comment>
<accession>A0ABV4BGG5</accession>
<organism evidence="4 5">
    <name type="scientific">Thioalkalicoccus limnaeus</name>
    <dbReference type="NCBI Taxonomy" id="120681"/>
    <lineage>
        <taxon>Bacteria</taxon>
        <taxon>Pseudomonadati</taxon>
        <taxon>Pseudomonadota</taxon>
        <taxon>Gammaproteobacteria</taxon>
        <taxon>Chromatiales</taxon>
        <taxon>Chromatiaceae</taxon>
        <taxon>Thioalkalicoccus</taxon>
    </lineage>
</organism>
<feature type="domain" description="GGDEF" evidence="3">
    <location>
        <begin position="689"/>
        <end position="888"/>
    </location>
</feature>
<dbReference type="Gene3D" id="3.30.70.270">
    <property type="match status" value="1"/>
</dbReference>
<dbReference type="Gene3D" id="3.30.70.2220">
    <property type="entry name" value="CRISPR-Cas system, Cmr2 subunit, D1 domain, cysteine cluster"/>
    <property type="match status" value="1"/>
</dbReference>
<reference evidence="4 5" key="1">
    <citation type="submission" date="2024-05" db="EMBL/GenBank/DDBJ databases">
        <title>Genome Sequence and Characterization of the New Strain Purple Sulfur Bacterium of Genus Thioalkalicoccus.</title>
        <authorList>
            <person name="Bryantseva I.A."/>
            <person name="Kyndt J.A."/>
            <person name="Imhoff J.F."/>
        </authorList>
    </citation>
    <scope>NUCLEOTIDE SEQUENCE [LARGE SCALE GENOMIC DNA]</scope>
    <source>
        <strain evidence="4 5">Um2</strain>
    </source>
</reference>
<dbReference type="InterPro" id="IPR013407">
    <property type="entry name" value="CRISPR-assoc_prot_Cmr2"/>
</dbReference>
<keyword evidence="5" id="KW-1185">Reference proteome</keyword>
<dbReference type="NCBIfam" id="TIGR02577">
    <property type="entry name" value="cas_TM1794_Cmr2"/>
    <property type="match status" value="1"/>
</dbReference>
<dbReference type="Pfam" id="PF12469">
    <property type="entry name" value="Cmr2_N"/>
    <property type="match status" value="1"/>
</dbReference>
<dbReference type="InterPro" id="IPR043128">
    <property type="entry name" value="Rev_trsase/Diguanyl_cyclase"/>
</dbReference>
<evidence type="ECO:0000259" key="3">
    <source>
        <dbReference type="PROSITE" id="PS50887"/>
    </source>
</evidence>
<dbReference type="InterPro" id="IPR024615">
    <property type="entry name" value="CRISPR-assoc_Cmr2_N"/>
</dbReference>
<keyword evidence="1" id="KW-0547">Nucleotide-binding</keyword>
<dbReference type="RefSeq" id="WP_369668023.1">
    <property type="nucleotide sequence ID" value="NZ_JBDKXB010000025.1"/>
</dbReference>
<name>A0ABV4BGG5_9GAMM</name>
<gene>
    <name evidence="4" type="primary">cas10</name>
    <name evidence="4" type="ORF">ABC977_14615</name>
</gene>
<evidence type="ECO:0000313" key="5">
    <source>
        <dbReference type="Proteomes" id="UP001564408"/>
    </source>
</evidence>
<evidence type="ECO:0000313" key="4">
    <source>
        <dbReference type="EMBL" id="MEY6433636.1"/>
    </source>
</evidence>
<dbReference type="InterPro" id="IPR054767">
    <property type="entry name" value="Cas10-Cmr2_palm2"/>
</dbReference>
<protein>
    <submittedName>
        <fullName evidence="4">Type III-B CRISPR-associated protein Cas10/Cmr2</fullName>
    </submittedName>
</protein>
<dbReference type="InterPro" id="IPR000160">
    <property type="entry name" value="GGDEF_dom"/>
</dbReference>
<evidence type="ECO:0000256" key="2">
    <source>
        <dbReference type="ARBA" id="ARBA00023118"/>
    </source>
</evidence>
<sequence>MDDNRLWQTKLLARLHDPAEKALVLLRDPAGHEGGTSRALQRLLGIEQIAGETLPADSTHDSHTLIFEQGVSRSMYEVVKRADWLAAAADRPQWPMGEITVSTKRGQTRTLKVADWAQVNWAKRPVLIHPLTGTEYDLGRLGGLSDTDFHDIKSRSLAHFARLIARAPDGVDWRKSLLAIWRFGSELQEQEDFGKLGALWRLLPADTRVPDHSIWDHLDLVSAFGGAAAADPDGETALLALSIGPVQPFIRAARSTSDLWAGSHLLARLAWEAMRPVCETLGPDAILFPRLRGVPQVDLWLRTECGLDASLFEDCDWTRGGTDSNPLFSAALPNRFVALVPRARVADLASTVEQSVRGWLDSLGKRVVDRLLDAVGLANGSEQYCHQQMRDQLHGFPEVHWAAVPFSLIRARNPDRQTDLDTSRLSDAIAPFFGVAPGEDSGFLQSPAWRVLQREACWADGTTFFAPNPGVLYPAVYDLAERVLAAAKAVRPFGQSEQRGWRCSLTGETEWLTTDPEQLETSYRRQTDTLWARVARGTRVARARPSWAKPGEHLGALPAIKRLWPTLFAEEVREAVGGDLQRFVVSTHTMALAHQIDQWLAHGGQVASGWSEALKTHQPEAVALPRRLVSRYQRQNPEGLADAKRLVGLLEIADGLRLEDEKEAQRLKDLVEDSLSSWRKPGERVKAETYYALLLMDGDRMGAWLSGETVSGEGVSYRQSFHPDIRAGFDRHATGNRLIEDYGRQTRALSPNRHLAISGALNDFALTLVRHVVEVEHLGRVIYAGGDDVLAMLPVGDLLPAMQRLRWAYSGHDPSHRSGDRDGLVLSQGFALLDKRLLRLMGEKATASCGAVIAHHQAPLGAVLRELRAAEQQAKTRGGRDAFSLTLLKRSGGIRQFTAKWGEPLQVLSDLRAFLGAEGVSRRAVYNSLAWLKDLPDPQDDGTMLERMLAYQLARQTRSKALAAHHDVPGLARRLTALTLGESEKRLEWLANVLGVAEFLARETRNTDND</sequence>
<dbReference type="EMBL" id="JBDKXB010000025">
    <property type="protein sequence ID" value="MEY6433636.1"/>
    <property type="molecule type" value="Genomic_DNA"/>
</dbReference>
<dbReference type="Proteomes" id="UP001564408">
    <property type="component" value="Unassembled WGS sequence"/>
</dbReference>
<proteinExistence type="predicted"/>
<dbReference type="Pfam" id="PF22335">
    <property type="entry name" value="Cas10-Cmr2_palm2"/>
    <property type="match status" value="1"/>
</dbReference>
<keyword evidence="2" id="KW-0051">Antiviral defense</keyword>
<evidence type="ECO:0000256" key="1">
    <source>
        <dbReference type="ARBA" id="ARBA00022741"/>
    </source>
</evidence>
<dbReference type="InterPro" id="IPR038242">
    <property type="entry name" value="Cmr2_N"/>
</dbReference>
<dbReference type="PROSITE" id="PS50887">
    <property type="entry name" value="GGDEF"/>
    <property type="match status" value="1"/>
</dbReference>